<keyword evidence="3" id="KW-1185">Reference proteome</keyword>
<gene>
    <name evidence="2" type="ORF">C7B82_14690</name>
</gene>
<dbReference type="PANTHER" id="PTHR46844:SF1">
    <property type="entry name" value="SLR5058 PROTEIN"/>
    <property type="match status" value="1"/>
</dbReference>
<reference evidence="3" key="1">
    <citation type="submission" date="2018-02" db="EMBL/GenBank/DDBJ databases">
        <authorList>
            <person name="Moore K."/>
            <person name="Momper L."/>
        </authorList>
    </citation>
    <scope>NUCLEOTIDE SEQUENCE [LARGE SCALE GENOMIC DNA]</scope>
    <source>
        <strain evidence="3">ULC18</strain>
    </source>
</reference>
<dbReference type="PROSITE" id="PS50837">
    <property type="entry name" value="NACHT"/>
    <property type="match status" value="1"/>
</dbReference>
<dbReference type="Proteomes" id="UP000239576">
    <property type="component" value="Unassembled WGS sequence"/>
</dbReference>
<evidence type="ECO:0000313" key="2">
    <source>
        <dbReference type="EMBL" id="PSB28093.1"/>
    </source>
</evidence>
<dbReference type="GO" id="GO:0016301">
    <property type="term" value="F:kinase activity"/>
    <property type="evidence" value="ECO:0007669"/>
    <property type="project" value="UniProtKB-KW"/>
</dbReference>
<keyword evidence="2" id="KW-0808">Transferase</keyword>
<dbReference type="InterPro" id="IPR007111">
    <property type="entry name" value="NACHT_NTPase"/>
</dbReference>
<keyword evidence="2" id="KW-0418">Kinase</keyword>
<dbReference type="Gene3D" id="3.40.50.300">
    <property type="entry name" value="P-loop containing nucleotide triphosphate hydrolases"/>
    <property type="match status" value="1"/>
</dbReference>
<protein>
    <submittedName>
        <fullName evidence="2">Histidine kinase</fullName>
    </submittedName>
</protein>
<name>A0A2T1E5R5_9CYAN</name>
<dbReference type="PANTHER" id="PTHR46844">
    <property type="entry name" value="SLR5058 PROTEIN"/>
    <property type="match status" value="1"/>
</dbReference>
<dbReference type="OrthoDB" id="448481at2"/>
<accession>A0A2T1E5R5</accession>
<evidence type="ECO:0000313" key="3">
    <source>
        <dbReference type="Proteomes" id="UP000239576"/>
    </source>
</evidence>
<dbReference type="Pfam" id="PF22727">
    <property type="entry name" value="NCH2"/>
    <property type="match status" value="1"/>
</dbReference>
<evidence type="ECO:0000259" key="1">
    <source>
        <dbReference type="PROSITE" id="PS50837"/>
    </source>
</evidence>
<reference evidence="2 3" key="2">
    <citation type="submission" date="2018-03" db="EMBL/GenBank/DDBJ databases">
        <title>The ancient ancestry and fast evolution of plastids.</title>
        <authorList>
            <person name="Moore K.R."/>
            <person name="Magnabosco C."/>
            <person name="Momper L."/>
            <person name="Gold D.A."/>
            <person name="Bosak T."/>
            <person name="Fournier G.P."/>
        </authorList>
    </citation>
    <scope>NUCLEOTIDE SEQUENCE [LARGE SCALE GENOMIC DNA]</scope>
    <source>
        <strain evidence="2 3">ULC18</strain>
    </source>
</reference>
<sequence length="716" mass="81097">MTGFEPLLLEAAKGLAGLVLKTAWEMGNKPIDEPIKQLIFNASHRYIENYEKRHGNLKIVCVRMDAPVRLDEVYTAVQLLERADVRYFESAETLQDLFRQSGRGFEFKNAVRQDGIAVANQHQYLMVLGGPGVGKSTFLRKVGLEALKRKNGAFQHDCVPVFLKLQDFKSKEIAIVDLIVKEFETCGFPEPKKFTDAALEKGKLLILLDGLDEVPTENLDHAIAEIGNLVDRYSKNRFIASCRIAAYKGGFQRFKDVAMAAFDDAQIEEFIRHWFRAEPEIATQCWDLLKQSEYAAAKELTQTPLLLTLLCVVYDESQDFPKNRAALHGEALDVLLKKWSAEKRLKRDPIYKELSPELEQLLLADLAHTTFLGDELFFSKTSAIFHIRAFLMDNLNAPKHLDGEAVLNAIEVQQGILVERARDIYSFSHLTLQEYLVAKYISEDYRRIEKLVTAHLTDERWREVFLLVAGLMGRADDLLEQMQTHAAILINTDNLTTLIAWADQATTDSESAFKPVVRRVAAIFLARSLFHFLACALAIAVSPTRSLAPSPSLALARSLAFSLDLAFSFKLDFDFALDLERLFDIDLALDRLFSVALSVITQWEHMGILKSANFSVLIASFRVSKAQISHNNQKPEADQEFARCVYQTGLEALHLQSEWIDLSEEEEKALENYLYANELMVRCKEAAVRVSRETWEAIEARMLTVQTSEVSKTSEV</sequence>
<dbReference type="AlphaFoldDB" id="A0A2T1E5R5"/>
<dbReference type="EMBL" id="PVWK01000083">
    <property type="protein sequence ID" value="PSB28093.1"/>
    <property type="molecule type" value="Genomic_DNA"/>
</dbReference>
<comment type="caution">
    <text evidence="2">The sequence shown here is derived from an EMBL/GenBank/DDBJ whole genome shotgun (WGS) entry which is preliminary data.</text>
</comment>
<organism evidence="2 3">
    <name type="scientific">Stenomitos frigidus ULC18</name>
    <dbReference type="NCBI Taxonomy" id="2107698"/>
    <lineage>
        <taxon>Bacteria</taxon>
        <taxon>Bacillati</taxon>
        <taxon>Cyanobacteriota</taxon>
        <taxon>Cyanophyceae</taxon>
        <taxon>Leptolyngbyales</taxon>
        <taxon>Leptolyngbyaceae</taxon>
        <taxon>Stenomitos</taxon>
    </lineage>
</organism>
<feature type="domain" description="NACHT" evidence="1">
    <location>
        <begin position="123"/>
        <end position="243"/>
    </location>
</feature>
<proteinExistence type="predicted"/>
<dbReference type="Pfam" id="PF05729">
    <property type="entry name" value="NACHT"/>
    <property type="match status" value="1"/>
</dbReference>
<dbReference type="RefSeq" id="WP_106257033.1">
    <property type="nucleotide sequence ID" value="NZ_CAWNSW010000092.1"/>
</dbReference>
<dbReference type="InterPro" id="IPR054501">
    <property type="entry name" value="NCH2"/>
</dbReference>
<dbReference type="SUPFAM" id="SSF52540">
    <property type="entry name" value="P-loop containing nucleoside triphosphate hydrolases"/>
    <property type="match status" value="1"/>
</dbReference>
<dbReference type="InterPro" id="IPR027417">
    <property type="entry name" value="P-loop_NTPase"/>
</dbReference>